<organism evidence="2 3">
    <name type="scientific">Dreissena polymorpha</name>
    <name type="common">Zebra mussel</name>
    <name type="synonym">Mytilus polymorpha</name>
    <dbReference type="NCBI Taxonomy" id="45954"/>
    <lineage>
        <taxon>Eukaryota</taxon>
        <taxon>Metazoa</taxon>
        <taxon>Spiralia</taxon>
        <taxon>Lophotrochozoa</taxon>
        <taxon>Mollusca</taxon>
        <taxon>Bivalvia</taxon>
        <taxon>Autobranchia</taxon>
        <taxon>Heteroconchia</taxon>
        <taxon>Euheterodonta</taxon>
        <taxon>Imparidentia</taxon>
        <taxon>Neoheterodontei</taxon>
        <taxon>Myida</taxon>
        <taxon>Dreissenoidea</taxon>
        <taxon>Dreissenidae</taxon>
        <taxon>Dreissena</taxon>
    </lineage>
</organism>
<keyword evidence="3" id="KW-1185">Reference proteome</keyword>
<dbReference type="EMBL" id="JAIWYP010000006">
    <property type="protein sequence ID" value="KAH3809084.1"/>
    <property type="molecule type" value="Genomic_DNA"/>
</dbReference>
<gene>
    <name evidence="2" type="ORF">DPMN_137447</name>
</gene>
<evidence type="ECO:0000256" key="1">
    <source>
        <dbReference type="SAM" id="MobiDB-lite"/>
    </source>
</evidence>
<evidence type="ECO:0000313" key="2">
    <source>
        <dbReference type="EMBL" id="KAH3809084.1"/>
    </source>
</evidence>
<dbReference type="Proteomes" id="UP000828390">
    <property type="component" value="Unassembled WGS sequence"/>
</dbReference>
<name>A0A9D4G4R5_DREPO</name>
<protein>
    <submittedName>
        <fullName evidence="2">Uncharacterized protein</fullName>
    </submittedName>
</protein>
<evidence type="ECO:0000313" key="3">
    <source>
        <dbReference type="Proteomes" id="UP000828390"/>
    </source>
</evidence>
<feature type="compositionally biased region" description="Low complexity" evidence="1">
    <location>
        <begin position="20"/>
        <end position="31"/>
    </location>
</feature>
<dbReference type="AlphaFoldDB" id="A0A9D4G4R5"/>
<accession>A0A9D4G4R5</accession>
<sequence length="50" mass="5473">MSLDLFDSCDSEEVFFHSILPSPSLSSPKALSDTESDDTLPPQDDIIDSQ</sequence>
<feature type="region of interest" description="Disordered" evidence="1">
    <location>
        <begin position="20"/>
        <end position="50"/>
    </location>
</feature>
<reference evidence="2" key="2">
    <citation type="submission" date="2020-11" db="EMBL/GenBank/DDBJ databases">
        <authorList>
            <person name="McCartney M.A."/>
            <person name="Auch B."/>
            <person name="Kono T."/>
            <person name="Mallez S."/>
            <person name="Becker A."/>
            <person name="Gohl D.M."/>
            <person name="Silverstein K.A.T."/>
            <person name="Koren S."/>
            <person name="Bechman K.B."/>
            <person name="Herman A."/>
            <person name="Abrahante J.E."/>
            <person name="Garbe J."/>
        </authorList>
    </citation>
    <scope>NUCLEOTIDE SEQUENCE</scope>
    <source>
        <strain evidence="2">Duluth1</strain>
        <tissue evidence="2">Whole animal</tissue>
    </source>
</reference>
<comment type="caution">
    <text evidence="2">The sequence shown here is derived from an EMBL/GenBank/DDBJ whole genome shotgun (WGS) entry which is preliminary data.</text>
</comment>
<proteinExistence type="predicted"/>
<reference evidence="2" key="1">
    <citation type="journal article" date="2019" name="bioRxiv">
        <title>The Genome of the Zebra Mussel, Dreissena polymorpha: A Resource for Invasive Species Research.</title>
        <authorList>
            <person name="McCartney M.A."/>
            <person name="Auch B."/>
            <person name="Kono T."/>
            <person name="Mallez S."/>
            <person name="Zhang Y."/>
            <person name="Obille A."/>
            <person name="Becker A."/>
            <person name="Abrahante J.E."/>
            <person name="Garbe J."/>
            <person name="Badalamenti J.P."/>
            <person name="Herman A."/>
            <person name="Mangelson H."/>
            <person name="Liachko I."/>
            <person name="Sullivan S."/>
            <person name="Sone E.D."/>
            <person name="Koren S."/>
            <person name="Silverstein K.A.T."/>
            <person name="Beckman K.B."/>
            <person name="Gohl D.M."/>
        </authorList>
    </citation>
    <scope>NUCLEOTIDE SEQUENCE</scope>
    <source>
        <strain evidence="2">Duluth1</strain>
        <tissue evidence="2">Whole animal</tissue>
    </source>
</reference>